<dbReference type="GO" id="GO:0016874">
    <property type="term" value="F:ligase activity"/>
    <property type="evidence" value="ECO:0007669"/>
    <property type="project" value="UniProtKB-KW"/>
</dbReference>
<evidence type="ECO:0000256" key="9">
    <source>
        <dbReference type="ARBA" id="ARBA00047890"/>
    </source>
</evidence>
<dbReference type="EC" id="6.3.4.20" evidence="8"/>
<dbReference type="EMBL" id="UOEP01000121">
    <property type="protein sequence ID" value="VAW20452.1"/>
    <property type="molecule type" value="Genomic_DNA"/>
</dbReference>
<evidence type="ECO:0000313" key="10">
    <source>
        <dbReference type="EMBL" id="VAW20452.1"/>
    </source>
</evidence>
<dbReference type="GO" id="GO:0046872">
    <property type="term" value="F:metal ion binding"/>
    <property type="evidence" value="ECO:0007669"/>
    <property type="project" value="UniProtKB-KW"/>
</dbReference>
<keyword evidence="6" id="KW-0067">ATP-binding</keyword>
<evidence type="ECO:0000256" key="2">
    <source>
        <dbReference type="ARBA" id="ARBA00022598"/>
    </source>
</evidence>
<dbReference type="CDD" id="cd01995">
    <property type="entry name" value="QueC-like"/>
    <property type="match status" value="1"/>
</dbReference>
<dbReference type="InterPro" id="IPR014729">
    <property type="entry name" value="Rossmann-like_a/b/a_fold"/>
</dbReference>
<accession>A0A3B0U1G5</accession>
<evidence type="ECO:0000256" key="7">
    <source>
        <dbReference type="ARBA" id="ARBA00037993"/>
    </source>
</evidence>
<evidence type="ECO:0000256" key="3">
    <source>
        <dbReference type="ARBA" id="ARBA00022723"/>
    </source>
</evidence>
<evidence type="ECO:0000256" key="1">
    <source>
        <dbReference type="ARBA" id="ARBA00005061"/>
    </source>
</evidence>
<organism evidence="10">
    <name type="scientific">hydrothermal vent metagenome</name>
    <dbReference type="NCBI Taxonomy" id="652676"/>
    <lineage>
        <taxon>unclassified sequences</taxon>
        <taxon>metagenomes</taxon>
        <taxon>ecological metagenomes</taxon>
    </lineage>
</organism>
<name>A0A3B0U1G5_9ZZZZ</name>
<sequence length="231" mass="25914">MTMINTRSDNAYILLSGGQDSFTSLLWALKQFSKVEAVTIGYGQRHEKELTYAANIAKRFNIPHFIYHIGNFLQSMATSTLLNEGDHNGHHPVAEDLPASFVPNRNGIFLTIAANHAFNKGEKHIHLVTGTCQTDYSGYPDCRDNYIRSKAVELSLGLDRPVNIHTPLMWLTKAETFLLASNEGELQALNELTLTCYNGIETQNKWGRGCGQCPACKLREKGYSEFIEMQK</sequence>
<keyword evidence="2 10" id="KW-0436">Ligase</keyword>
<dbReference type="AlphaFoldDB" id="A0A3B0U1G5"/>
<evidence type="ECO:0000256" key="6">
    <source>
        <dbReference type="ARBA" id="ARBA00022840"/>
    </source>
</evidence>
<dbReference type="PIRSF" id="PIRSF006293">
    <property type="entry name" value="ExsB"/>
    <property type="match status" value="1"/>
</dbReference>
<protein>
    <recommendedName>
        <fullName evidence="8">7-cyano-7-deazaguanine synthase</fullName>
        <ecNumber evidence="8">6.3.4.20</ecNumber>
    </recommendedName>
</protein>
<comment type="catalytic activity">
    <reaction evidence="9">
        <text>7-carboxy-7-carbaguanine + NH4(+) + 2 ATP = 7-cyano-7-carbaguanine + 2 AMP + 2 diphosphate + 2 H(+)</text>
        <dbReference type="Rhea" id="RHEA:27982"/>
        <dbReference type="ChEBI" id="CHEBI:15378"/>
        <dbReference type="ChEBI" id="CHEBI:28938"/>
        <dbReference type="ChEBI" id="CHEBI:30616"/>
        <dbReference type="ChEBI" id="CHEBI:33019"/>
        <dbReference type="ChEBI" id="CHEBI:45075"/>
        <dbReference type="ChEBI" id="CHEBI:61036"/>
        <dbReference type="ChEBI" id="CHEBI:456215"/>
        <dbReference type="EC" id="6.3.4.20"/>
    </reaction>
</comment>
<evidence type="ECO:0000256" key="5">
    <source>
        <dbReference type="ARBA" id="ARBA00022833"/>
    </source>
</evidence>
<comment type="similarity">
    <text evidence="7">Belongs to the QueC family.</text>
</comment>
<evidence type="ECO:0000256" key="8">
    <source>
        <dbReference type="ARBA" id="ARBA00039149"/>
    </source>
</evidence>
<dbReference type="NCBIfam" id="TIGR00364">
    <property type="entry name" value="7-cyano-7-deazaguanine synthase QueC"/>
    <property type="match status" value="1"/>
</dbReference>
<dbReference type="PANTHER" id="PTHR42914">
    <property type="entry name" value="7-CYANO-7-DEAZAGUANINE SYNTHASE"/>
    <property type="match status" value="1"/>
</dbReference>
<keyword evidence="5" id="KW-0862">Zinc</keyword>
<dbReference type="InterPro" id="IPR018317">
    <property type="entry name" value="QueC"/>
</dbReference>
<evidence type="ECO:0000256" key="4">
    <source>
        <dbReference type="ARBA" id="ARBA00022741"/>
    </source>
</evidence>
<dbReference type="Gene3D" id="3.40.50.620">
    <property type="entry name" value="HUPs"/>
    <property type="match status" value="1"/>
</dbReference>
<dbReference type="Pfam" id="PF06508">
    <property type="entry name" value="QueC"/>
    <property type="match status" value="1"/>
</dbReference>
<dbReference type="PANTHER" id="PTHR42914:SF1">
    <property type="entry name" value="7-CYANO-7-DEAZAGUANINE SYNTHASE"/>
    <property type="match status" value="1"/>
</dbReference>
<reference evidence="10" key="1">
    <citation type="submission" date="2018-06" db="EMBL/GenBank/DDBJ databases">
        <authorList>
            <person name="Zhirakovskaya E."/>
        </authorList>
    </citation>
    <scope>NUCLEOTIDE SEQUENCE</scope>
</reference>
<comment type="pathway">
    <text evidence="1">Purine metabolism; 7-cyano-7-deazaguanine biosynthesis.</text>
</comment>
<dbReference type="HAMAP" id="MF_01633">
    <property type="entry name" value="QueC"/>
    <property type="match status" value="1"/>
</dbReference>
<dbReference type="SUPFAM" id="SSF52402">
    <property type="entry name" value="Adenine nucleotide alpha hydrolases-like"/>
    <property type="match status" value="1"/>
</dbReference>
<dbReference type="GO" id="GO:0005524">
    <property type="term" value="F:ATP binding"/>
    <property type="evidence" value="ECO:0007669"/>
    <property type="project" value="UniProtKB-KW"/>
</dbReference>
<proteinExistence type="inferred from homology"/>
<keyword evidence="3" id="KW-0479">Metal-binding</keyword>
<keyword evidence="4" id="KW-0547">Nucleotide-binding</keyword>
<gene>
    <name evidence="10" type="ORF">MNBD_BACTEROID01-641</name>
</gene>